<protein>
    <recommendedName>
        <fullName evidence="3">Biofilm-associated protein</fullName>
    </recommendedName>
</protein>
<dbReference type="Proteomes" id="UP000554454">
    <property type="component" value="Unassembled WGS sequence"/>
</dbReference>
<comment type="caution">
    <text evidence="1">The sequence shown here is derived from an EMBL/GenBank/DDBJ whole genome shotgun (WGS) entry which is preliminary data.</text>
</comment>
<evidence type="ECO:0008006" key="3">
    <source>
        <dbReference type="Google" id="ProtNLM"/>
    </source>
</evidence>
<dbReference type="EMBL" id="JACATA010000022">
    <property type="protein sequence ID" value="NWJ68841.1"/>
    <property type="molecule type" value="Genomic_DNA"/>
</dbReference>
<accession>A0A7K4N0K9</accession>
<keyword evidence="2" id="KW-1185">Reference proteome</keyword>
<name>A0A7K4N0K9_9ARCH</name>
<reference evidence="1 2" key="1">
    <citation type="journal article" date="2019" name="Environ. Microbiol.">
        <title>Genomics insights into ecotype formation of ammonia-oxidizing archaea in the deep ocean.</title>
        <authorList>
            <person name="Wang Y."/>
            <person name="Huang J.M."/>
            <person name="Cui G.J."/>
            <person name="Nunoura T."/>
            <person name="Takaki Y."/>
            <person name="Li W.L."/>
            <person name="Li J."/>
            <person name="Gao Z.M."/>
            <person name="Takai K."/>
            <person name="Zhang A.Q."/>
            <person name="Stepanauskas R."/>
        </authorList>
    </citation>
    <scope>NUCLEOTIDE SEQUENCE [LARGE SCALE GENOMIC DNA]</scope>
    <source>
        <strain evidence="1 2">D17</strain>
    </source>
</reference>
<gene>
    <name evidence="1" type="ORF">HX834_05810</name>
</gene>
<dbReference type="AlphaFoldDB" id="A0A7K4N0K9"/>
<organism evidence="1 2">
    <name type="scientific">Marine Group I thaumarchaeote</name>
    <dbReference type="NCBI Taxonomy" id="2511932"/>
    <lineage>
        <taxon>Archaea</taxon>
        <taxon>Nitrososphaerota</taxon>
        <taxon>Marine Group I</taxon>
    </lineage>
</organism>
<sequence length="713" mass="77739">MRRYSTSGIFTSVLLVFSIFTLLSISEVNAEEVISVNAVSYENTIIIEFENESASKIKTIRMWISGEKSFKSFKTELGWSGGKYSDGKLLIFTVTDTLNPGESVKFGLTTNEKVIAINWKALDQNEQSIDTRKTHIQEIDPTTSSFAEEESKAIEEVKETGGALYGSKKFIPEKIRVGSDVRLAGYGFGSEKNLKLYLDDTMVKSVETDKQGNFLTTISIPETYKVGASEFIIKSESGNFQSTKINIEEPENRFLKTAKFEVNDIPAEVRLDELLTISGNAYPQSAIILAFENNDRVLEKVRVITASASGEWIFEERIDQNDNIGEKYVIFKNNKDKTTKNLTIKSGDLIEISSSAIRYNLGETVSITGTSEPNKSTTIWIKDQDKKIVLFDITTSDASGNLNYEFVTDDTFSTGTYTVIVKQEEGSDAAVFGIGQYPSTRIVVLVEKTNFALNSKATISIVGPPSSKLSIAILDSNDNLKISDSITTSSLGKSRYVLDLADLSAGVYRAAVSATNIQDSVKFSIGLEPGSGAISLTTTKDNFSPGESILLIGNTGNNARLTITLFDPSGNISSQTEIFSDSTGAFSTDDIGIPANGILGNWKITAHSRLDSKSVDINVSVPTSKGITIQIEETVFGIGDIIMIKGVAISDVSRLEVEIINQSDQVVVELGTPITSDGTFSLPWTIPSGFDTGTYTITVTDNENTDSFEIFVQ</sequence>
<evidence type="ECO:0000313" key="2">
    <source>
        <dbReference type="Proteomes" id="UP000554454"/>
    </source>
</evidence>
<evidence type="ECO:0000313" key="1">
    <source>
        <dbReference type="EMBL" id="NWJ68841.1"/>
    </source>
</evidence>
<proteinExistence type="predicted"/>